<sequence length="205" mass="21771">MPVREDISALLDTTDRVLVGITGPPGAGKTTLARTLVDDCSSTQGADAVGYVPMDGFHLSNAVLDRLGHRDRKGAPDTFDAAGFVAVLARIADGGETVYVPDFDHTVGEPIAASLLVPTTARLVIVEGNYLGLDVPRWDGVRPLLHRLVYVDADAEVRRERLLKRHIAAGKTAAEARAWIETVDEPNAGLIAGTRSLADVVVDGL</sequence>
<reference evidence="2 3" key="1">
    <citation type="submission" date="2016-10" db="EMBL/GenBank/DDBJ databases">
        <authorList>
            <person name="de Groot N.N."/>
        </authorList>
    </citation>
    <scope>NUCLEOTIDE SEQUENCE [LARGE SCALE GENOMIC DNA]</scope>
    <source>
        <strain evidence="2 3">DSM 44215</strain>
    </source>
</reference>
<dbReference type="STRING" id="158898.SAMN04488548_1341845"/>
<dbReference type="GO" id="GO:0016301">
    <property type="term" value="F:kinase activity"/>
    <property type="evidence" value="ECO:0007669"/>
    <property type="project" value="UniProtKB-KW"/>
</dbReference>
<dbReference type="InterPro" id="IPR027417">
    <property type="entry name" value="P-loop_NTPase"/>
</dbReference>
<dbReference type="AlphaFoldDB" id="A0A1H2J834"/>
<protein>
    <submittedName>
        <fullName evidence="2">Phosphoribulokinase / Uridine kinase family protein</fullName>
    </submittedName>
</protein>
<gene>
    <name evidence="2" type="ORF">SAMN04488548_1341845</name>
</gene>
<dbReference type="NCBIfam" id="NF006743">
    <property type="entry name" value="PRK09270.1-2"/>
    <property type="match status" value="1"/>
</dbReference>
<accession>A0A1H2J834</accession>
<proteinExistence type="predicted"/>
<dbReference type="EMBL" id="FNLM01000034">
    <property type="protein sequence ID" value="SDU52623.1"/>
    <property type="molecule type" value="Genomic_DNA"/>
</dbReference>
<dbReference type="SUPFAM" id="SSF52540">
    <property type="entry name" value="P-loop containing nucleoside triphosphate hydrolases"/>
    <property type="match status" value="1"/>
</dbReference>
<dbReference type="GO" id="GO:0005524">
    <property type="term" value="F:ATP binding"/>
    <property type="evidence" value="ECO:0007669"/>
    <property type="project" value="InterPro"/>
</dbReference>
<dbReference type="InterPro" id="IPR006083">
    <property type="entry name" value="PRK/URK"/>
</dbReference>
<dbReference type="RefSeq" id="WP_074850159.1">
    <property type="nucleotide sequence ID" value="NZ_FNLM01000034.1"/>
</dbReference>
<dbReference type="Gene3D" id="3.40.50.300">
    <property type="entry name" value="P-loop containing nucleotide triphosphate hydrolases"/>
    <property type="match status" value="3"/>
</dbReference>
<name>A0A1H2J834_9ACTN</name>
<dbReference type="PANTHER" id="PTHR10285">
    <property type="entry name" value="URIDINE KINASE"/>
    <property type="match status" value="1"/>
</dbReference>
<dbReference type="Pfam" id="PF00485">
    <property type="entry name" value="PRK"/>
    <property type="match status" value="1"/>
</dbReference>
<feature type="domain" description="Phosphoribulokinase/uridine kinase" evidence="1">
    <location>
        <begin position="19"/>
        <end position="203"/>
    </location>
</feature>
<evidence type="ECO:0000313" key="2">
    <source>
        <dbReference type="EMBL" id="SDU52623.1"/>
    </source>
</evidence>
<organism evidence="2 3">
    <name type="scientific">Gordonia westfalica</name>
    <dbReference type="NCBI Taxonomy" id="158898"/>
    <lineage>
        <taxon>Bacteria</taxon>
        <taxon>Bacillati</taxon>
        <taxon>Actinomycetota</taxon>
        <taxon>Actinomycetes</taxon>
        <taxon>Mycobacteriales</taxon>
        <taxon>Gordoniaceae</taxon>
        <taxon>Gordonia</taxon>
    </lineage>
</organism>
<keyword evidence="2" id="KW-0808">Transferase</keyword>
<keyword evidence="2" id="KW-0418">Kinase</keyword>
<dbReference type="Proteomes" id="UP000183180">
    <property type="component" value="Unassembled WGS sequence"/>
</dbReference>
<evidence type="ECO:0000259" key="1">
    <source>
        <dbReference type="Pfam" id="PF00485"/>
    </source>
</evidence>
<evidence type="ECO:0000313" key="3">
    <source>
        <dbReference type="Proteomes" id="UP000183180"/>
    </source>
</evidence>
<dbReference type="OrthoDB" id="3192509at2"/>